<dbReference type="InterPro" id="IPR009057">
    <property type="entry name" value="Homeodomain-like_sf"/>
</dbReference>
<keyword evidence="1" id="KW-0805">Transcription regulation</keyword>
<dbReference type="SUPFAM" id="SSF46689">
    <property type="entry name" value="Homeodomain-like"/>
    <property type="match status" value="1"/>
</dbReference>
<comment type="caution">
    <text evidence="5">The sequence shown here is derived from an EMBL/GenBank/DDBJ whole genome shotgun (WGS) entry which is preliminary data.</text>
</comment>
<dbReference type="EMBL" id="MLJW01000003">
    <property type="protein sequence ID" value="OIR18138.1"/>
    <property type="molecule type" value="Genomic_DNA"/>
</dbReference>
<gene>
    <name evidence="5" type="ORF">GALL_14650</name>
</gene>
<keyword evidence="3" id="KW-0804">Transcription</keyword>
<dbReference type="InterPro" id="IPR001647">
    <property type="entry name" value="HTH_TetR"/>
</dbReference>
<evidence type="ECO:0000313" key="5">
    <source>
        <dbReference type="EMBL" id="OIR18138.1"/>
    </source>
</evidence>
<dbReference type="PANTHER" id="PTHR47506:SF6">
    <property type="entry name" value="HTH-TYPE TRANSCRIPTIONAL REPRESSOR NEMR"/>
    <property type="match status" value="1"/>
</dbReference>
<sequence length="186" mass="20285">MGIKDDILSAGSTLLREKGVTALTQPQIAQAAKIKQSHLTYYFPTRANLLLAIAEFTILSVMGNVAVQLQAKPQGKTLADAVSKILIEGIPPRVFIGLIVAADSDPDIRKLLRKLIRHTRTVMQHLLQEAGIAADDEAARLFHATIIGLAVMHQARMNRESANEVRDGVATLIRVLTPRPAKRARS</sequence>
<evidence type="ECO:0000259" key="4">
    <source>
        <dbReference type="PROSITE" id="PS50977"/>
    </source>
</evidence>
<dbReference type="Pfam" id="PF17940">
    <property type="entry name" value="TetR_C_31"/>
    <property type="match status" value="1"/>
</dbReference>
<proteinExistence type="predicted"/>
<reference evidence="5" key="1">
    <citation type="submission" date="2016-10" db="EMBL/GenBank/DDBJ databases">
        <title>Sequence of Gallionella enrichment culture.</title>
        <authorList>
            <person name="Poehlein A."/>
            <person name="Muehling M."/>
            <person name="Daniel R."/>
        </authorList>
    </citation>
    <scope>NUCLEOTIDE SEQUENCE</scope>
</reference>
<dbReference type="PRINTS" id="PR00455">
    <property type="entry name" value="HTHTETR"/>
</dbReference>
<evidence type="ECO:0000256" key="3">
    <source>
        <dbReference type="ARBA" id="ARBA00023163"/>
    </source>
</evidence>
<evidence type="ECO:0000256" key="2">
    <source>
        <dbReference type="ARBA" id="ARBA00023125"/>
    </source>
</evidence>
<dbReference type="InterPro" id="IPR036271">
    <property type="entry name" value="Tet_transcr_reg_TetR-rel_C_sf"/>
</dbReference>
<dbReference type="PROSITE" id="PS50977">
    <property type="entry name" value="HTH_TETR_2"/>
    <property type="match status" value="1"/>
</dbReference>
<dbReference type="Gene3D" id="1.10.357.10">
    <property type="entry name" value="Tetracycline Repressor, domain 2"/>
    <property type="match status" value="1"/>
</dbReference>
<feature type="domain" description="HTH tetR-type" evidence="4">
    <location>
        <begin position="1"/>
        <end position="61"/>
    </location>
</feature>
<organism evidence="5">
    <name type="scientific">mine drainage metagenome</name>
    <dbReference type="NCBI Taxonomy" id="410659"/>
    <lineage>
        <taxon>unclassified sequences</taxon>
        <taxon>metagenomes</taxon>
        <taxon>ecological metagenomes</taxon>
    </lineage>
</organism>
<accession>A0A1J5TB89</accession>
<dbReference type="InterPro" id="IPR041583">
    <property type="entry name" value="TetR_C_31"/>
</dbReference>
<dbReference type="GO" id="GO:0003677">
    <property type="term" value="F:DNA binding"/>
    <property type="evidence" value="ECO:0007669"/>
    <property type="project" value="UniProtKB-KW"/>
</dbReference>
<dbReference type="SUPFAM" id="SSF48498">
    <property type="entry name" value="Tetracyclin repressor-like, C-terminal domain"/>
    <property type="match status" value="1"/>
</dbReference>
<name>A0A1J5TB89_9ZZZZ</name>
<evidence type="ECO:0000256" key="1">
    <source>
        <dbReference type="ARBA" id="ARBA00023015"/>
    </source>
</evidence>
<dbReference type="Pfam" id="PF00440">
    <property type="entry name" value="TetR_N"/>
    <property type="match status" value="1"/>
</dbReference>
<keyword evidence="2" id="KW-0238">DNA-binding</keyword>
<protein>
    <submittedName>
        <fullName evidence="5">Bacterial regulatory protein, tetR family</fullName>
    </submittedName>
</protein>
<dbReference type="PANTHER" id="PTHR47506">
    <property type="entry name" value="TRANSCRIPTIONAL REGULATORY PROTEIN"/>
    <property type="match status" value="1"/>
</dbReference>
<dbReference type="AlphaFoldDB" id="A0A1J5TB89"/>